<dbReference type="GO" id="GO:0004993">
    <property type="term" value="F:G protein-coupled serotonin receptor activity"/>
    <property type="evidence" value="ECO:0007669"/>
    <property type="project" value="TreeGrafter"/>
</dbReference>
<accession>A0AAY4AJ93</accession>
<dbReference type="Ensembl" id="ENSDCDT00010008697.1">
    <property type="protein sequence ID" value="ENSDCDP00010008270.1"/>
    <property type="gene ID" value="ENSDCDG00010003746.1"/>
</dbReference>
<dbReference type="GO" id="GO:0030425">
    <property type="term" value="C:dendrite"/>
    <property type="evidence" value="ECO:0007669"/>
    <property type="project" value="TreeGrafter"/>
</dbReference>
<evidence type="ECO:0000256" key="4">
    <source>
        <dbReference type="ARBA" id="ARBA00023018"/>
    </source>
</evidence>
<dbReference type="PROSITE" id="PS00237">
    <property type="entry name" value="G_PROTEIN_RECEP_F1_1"/>
    <property type="match status" value="1"/>
</dbReference>
<reference evidence="14" key="2">
    <citation type="submission" date="2025-08" db="UniProtKB">
        <authorList>
            <consortium name="Ensembl"/>
        </authorList>
    </citation>
    <scope>IDENTIFICATION</scope>
</reference>
<dbReference type="SMART" id="SM01381">
    <property type="entry name" value="7TM_GPCR_Srsx"/>
    <property type="match status" value="1"/>
</dbReference>
<feature type="transmembrane region" description="Helical" evidence="11">
    <location>
        <begin position="138"/>
        <end position="164"/>
    </location>
</feature>
<dbReference type="AlphaFoldDB" id="A0AAY4AJ93"/>
<dbReference type="Pfam" id="PF00001">
    <property type="entry name" value="7tm_1"/>
    <property type="match status" value="1"/>
</dbReference>
<protein>
    <recommendedName>
        <fullName evidence="11">Muscarinic acetylcholine receptor</fullName>
    </recommendedName>
</protein>
<dbReference type="InterPro" id="IPR000995">
    <property type="entry name" value="Musac_Ach_rcpt"/>
</dbReference>
<reference evidence="14" key="3">
    <citation type="submission" date="2025-09" db="UniProtKB">
        <authorList>
            <consortium name="Ensembl"/>
        </authorList>
    </citation>
    <scope>IDENTIFICATION</scope>
</reference>
<keyword evidence="15" id="KW-1185">Reference proteome</keyword>
<feature type="transmembrane region" description="Helical" evidence="11">
    <location>
        <begin position="22"/>
        <end position="46"/>
    </location>
</feature>
<keyword evidence="7 10" id="KW-0675">Receptor</keyword>
<dbReference type="FunFam" id="1.20.1070.10:FF:000162">
    <property type="entry name" value="Muscarinic acetylcholine receptor"/>
    <property type="match status" value="1"/>
</dbReference>
<dbReference type="InterPro" id="IPR017452">
    <property type="entry name" value="GPCR_Rhodpsn_7TM"/>
</dbReference>
<organism evidence="14 15">
    <name type="scientific">Denticeps clupeoides</name>
    <name type="common">denticle herring</name>
    <dbReference type="NCBI Taxonomy" id="299321"/>
    <lineage>
        <taxon>Eukaryota</taxon>
        <taxon>Metazoa</taxon>
        <taxon>Chordata</taxon>
        <taxon>Craniata</taxon>
        <taxon>Vertebrata</taxon>
        <taxon>Euteleostomi</taxon>
        <taxon>Actinopterygii</taxon>
        <taxon>Neopterygii</taxon>
        <taxon>Teleostei</taxon>
        <taxon>Clupei</taxon>
        <taxon>Clupeiformes</taxon>
        <taxon>Denticipitoidei</taxon>
        <taxon>Denticipitidae</taxon>
        <taxon>Denticeps</taxon>
    </lineage>
</organism>
<dbReference type="PRINTS" id="PR00243">
    <property type="entry name" value="MUSCARINICR"/>
</dbReference>
<comment type="function">
    <text evidence="11">The muscarinic acetylcholine receptor mediates various cellular responses, including inhibition of adenylate cyclase, breakdown of phosphoinositides and modulation of potassium channels through the action of G proteins.</text>
</comment>
<evidence type="ECO:0000256" key="7">
    <source>
        <dbReference type="ARBA" id="ARBA00023170"/>
    </source>
</evidence>
<feature type="region of interest" description="Disordered" evidence="12">
    <location>
        <begin position="228"/>
        <end position="247"/>
    </location>
</feature>
<evidence type="ECO:0000256" key="11">
    <source>
        <dbReference type="RuleBase" id="RU361191"/>
    </source>
</evidence>
<keyword evidence="2 10" id="KW-0812">Transmembrane</keyword>
<dbReference type="InterPro" id="IPR000276">
    <property type="entry name" value="GPCR_Rhodpsn"/>
</dbReference>
<keyword evidence="8 10" id="KW-0807">Transducer</keyword>
<evidence type="ECO:0000256" key="1">
    <source>
        <dbReference type="ARBA" id="ARBA00022475"/>
    </source>
</evidence>
<comment type="similarity">
    <text evidence="11">Belongs to the G-protein coupled receptor 1 family. Muscarinic acetylcholine receptor subfamily.</text>
</comment>
<feature type="transmembrane region" description="Helical" evidence="11">
    <location>
        <begin position="97"/>
        <end position="117"/>
    </location>
</feature>
<feature type="transmembrane region" description="Helical" evidence="11">
    <location>
        <begin position="58"/>
        <end position="77"/>
    </location>
</feature>
<keyword evidence="3 11" id="KW-1133">Transmembrane helix</keyword>
<dbReference type="GO" id="GO:0016907">
    <property type="term" value="F:G protein-coupled acetylcholine receptor activity"/>
    <property type="evidence" value="ECO:0007669"/>
    <property type="project" value="UniProtKB-UniRule"/>
</dbReference>
<feature type="transmembrane region" description="Helical" evidence="11">
    <location>
        <begin position="432"/>
        <end position="450"/>
    </location>
</feature>
<evidence type="ECO:0000256" key="6">
    <source>
        <dbReference type="ARBA" id="ARBA00023136"/>
    </source>
</evidence>
<evidence type="ECO:0000313" key="14">
    <source>
        <dbReference type="Ensembl" id="ENSDCDP00010008270.1"/>
    </source>
</evidence>
<name>A0AAY4AJ93_9TELE</name>
<evidence type="ECO:0000256" key="2">
    <source>
        <dbReference type="ARBA" id="ARBA00022692"/>
    </source>
</evidence>
<keyword evidence="4 11" id="KW-0770">Synapse</keyword>
<evidence type="ECO:0000256" key="8">
    <source>
        <dbReference type="ARBA" id="ARBA00023224"/>
    </source>
</evidence>
<evidence type="ECO:0000256" key="10">
    <source>
        <dbReference type="RuleBase" id="RU000688"/>
    </source>
</evidence>
<evidence type="ECO:0000256" key="3">
    <source>
        <dbReference type="ARBA" id="ARBA00022989"/>
    </source>
</evidence>
<evidence type="ECO:0000256" key="5">
    <source>
        <dbReference type="ARBA" id="ARBA00023040"/>
    </source>
</evidence>
<comment type="subcellular location">
    <subcellularLocation>
        <location evidence="11">Cell membrane</location>
        <topology evidence="11">Multi-pass membrane protein</topology>
    </subcellularLocation>
    <subcellularLocation>
        <location evidence="11">Postsynaptic cell membrane</location>
        <topology evidence="11">Multi-pass membrane protein</topology>
    </subcellularLocation>
</comment>
<keyword evidence="5 10" id="KW-0297">G-protein coupled receptor</keyword>
<keyword evidence="9 11" id="KW-0628">Postsynaptic cell membrane</keyword>
<keyword evidence="1 11" id="KW-1003">Cell membrane</keyword>
<dbReference type="Gene3D" id="1.20.1070.10">
    <property type="entry name" value="Rhodopsin 7-helix transmembrane proteins"/>
    <property type="match status" value="2"/>
</dbReference>
<feature type="transmembrane region" description="Helical" evidence="11">
    <location>
        <begin position="184"/>
        <end position="206"/>
    </location>
</feature>
<sequence length="492" mass="55669">FRLSNSTWRTISTWGHQVWEVVLIVLVTGPLSIITIVANLLVVISFRVNAELRTTSNYYLLSLAVADLILGTVSMNLYSSYMITGRWTLGHLACDLWLAVDYVASNASVMNLLVISFDRYFSVTRPLTYRAKRTPKRAALLIALAWMVSFILWGPAILFWPYVVGRKQVREDHDCSIPFLKVPVLAYGTAIAAFYLPVSIMIILYWRIYWEIENRAKGLAVLLGSVNSGGTPEGSDRRSTYPSSTQSSIRDPIELQLERRWEGPRDCIPGMQGTPQTDKVQGVLALAAQRCDGSIPTVCNDHEEEDDNAMASSSTEDEMEQEVRHPACALKLEELQDPASQCRRIKISPRAAVHMTEVSSNQSSPKRCRMLDQSPFKNHKGKRRRNMIIREKKAARTLSAILLAFILTWTPYNIMVLASVSYCVPEKLWQIGYWLCYINSTVNPVCYALCNKSFRVTFKMLLLCRPGDCRRLENSRCSYHASVRVQKTCSTV</sequence>
<dbReference type="PRINTS" id="PR00237">
    <property type="entry name" value="GPCRRHODOPSN"/>
</dbReference>
<feature type="transmembrane region" description="Helical" evidence="11">
    <location>
        <begin position="394"/>
        <end position="412"/>
    </location>
</feature>
<dbReference type="GeneTree" id="ENSGT00940000158450"/>
<evidence type="ECO:0000313" key="15">
    <source>
        <dbReference type="Proteomes" id="UP000694580"/>
    </source>
</evidence>
<evidence type="ECO:0000259" key="13">
    <source>
        <dbReference type="PROSITE" id="PS50262"/>
    </source>
</evidence>
<keyword evidence="6 11" id="KW-0472">Membrane</keyword>
<dbReference type="SUPFAM" id="SSF81321">
    <property type="entry name" value="Family A G protein-coupled receptor-like"/>
    <property type="match status" value="1"/>
</dbReference>
<dbReference type="GO" id="GO:0007187">
    <property type="term" value="P:G protein-coupled receptor signaling pathway, coupled to cyclic nucleotide second messenger"/>
    <property type="evidence" value="ECO:0007669"/>
    <property type="project" value="TreeGrafter"/>
</dbReference>
<dbReference type="GO" id="GO:0045211">
    <property type="term" value="C:postsynaptic membrane"/>
    <property type="evidence" value="ECO:0007669"/>
    <property type="project" value="UniProtKB-SubCell"/>
</dbReference>
<dbReference type="PANTHER" id="PTHR24247">
    <property type="entry name" value="5-HYDROXYTRYPTAMINE RECEPTOR"/>
    <property type="match status" value="1"/>
</dbReference>
<dbReference type="GO" id="GO:0007197">
    <property type="term" value="P:adenylate cyclase-inhibiting G protein-coupled acetylcholine receptor signaling pathway"/>
    <property type="evidence" value="ECO:0007669"/>
    <property type="project" value="TreeGrafter"/>
</dbReference>
<dbReference type="Proteomes" id="UP000694580">
    <property type="component" value="Chromosome 6"/>
</dbReference>
<proteinExistence type="inferred from homology"/>
<feature type="domain" description="G-protein coupled receptors family 1 profile" evidence="13">
    <location>
        <begin position="38"/>
        <end position="447"/>
    </location>
</feature>
<evidence type="ECO:0000256" key="9">
    <source>
        <dbReference type="ARBA" id="ARBA00023257"/>
    </source>
</evidence>
<reference evidence="14 15" key="1">
    <citation type="submission" date="2020-06" db="EMBL/GenBank/DDBJ databases">
        <authorList>
            <consortium name="Wellcome Sanger Institute Data Sharing"/>
        </authorList>
    </citation>
    <scope>NUCLEOTIDE SEQUENCE [LARGE SCALE GENOMIC DNA]</scope>
</reference>
<dbReference type="PROSITE" id="PS50262">
    <property type="entry name" value="G_PROTEIN_RECEP_F1_2"/>
    <property type="match status" value="1"/>
</dbReference>
<dbReference type="PANTHER" id="PTHR24247:SF182">
    <property type="entry name" value="MUSCARINIC ACETYLCHOLINE RECEPTOR M1"/>
    <property type="match status" value="1"/>
</dbReference>
<evidence type="ECO:0000256" key="12">
    <source>
        <dbReference type="SAM" id="MobiDB-lite"/>
    </source>
</evidence>